<dbReference type="Gene3D" id="6.10.250.1120">
    <property type="match status" value="1"/>
</dbReference>
<dbReference type="InterPro" id="IPR059176">
    <property type="entry name" value="UDP-X_N"/>
</dbReference>
<dbReference type="EMBL" id="BAEN01000041">
    <property type="protein sequence ID" value="GAC14870.1"/>
    <property type="molecule type" value="Genomic_DNA"/>
</dbReference>
<organism evidence="2 3">
    <name type="scientific">Aliiglaciecola lipolytica E3</name>
    <dbReference type="NCBI Taxonomy" id="1127673"/>
    <lineage>
        <taxon>Bacteria</taxon>
        <taxon>Pseudomonadati</taxon>
        <taxon>Pseudomonadota</taxon>
        <taxon>Gammaproteobacteria</taxon>
        <taxon>Alteromonadales</taxon>
        <taxon>Alteromonadaceae</taxon>
        <taxon>Aliiglaciecola</taxon>
    </lineage>
</organism>
<dbReference type="PROSITE" id="PS51462">
    <property type="entry name" value="NUDIX"/>
    <property type="match status" value="1"/>
</dbReference>
<dbReference type="Gene3D" id="3.90.79.10">
    <property type="entry name" value="Nucleoside Triphosphate Pyrophosphohydrolase"/>
    <property type="match status" value="1"/>
</dbReference>
<dbReference type="AlphaFoldDB" id="K6YUB8"/>
<proteinExistence type="predicted"/>
<accession>K6YUB8</accession>
<reference evidence="2 3" key="1">
    <citation type="journal article" date="2017" name="Antonie Van Leeuwenhoek">
        <title>Rhizobium rhizosphaerae sp. nov., a novel species isolated from rice rhizosphere.</title>
        <authorList>
            <person name="Zhao J.J."/>
            <person name="Zhang J."/>
            <person name="Zhang R.J."/>
            <person name="Zhang C.W."/>
            <person name="Yin H.Q."/>
            <person name="Zhang X.X."/>
        </authorList>
    </citation>
    <scope>NUCLEOTIDE SEQUENCE [LARGE SCALE GENOMIC DNA]</scope>
    <source>
        <strain evidence="2 3">E3</strain>
    </source>
</reference>
<keyword evidence="3" id="KW-1185">Reference proteome</keyword>
<dbReference type="RefSeq" id="WP_008844686.1">
    <property type="nucleotide sequence ID" value="NZ_BAEN01000041.1"/>
</dbReference>
<dbReference type="STRING" id="1127673.GLIP_2242"/>
<evidence type="ECO:0000313" key="3">
    <source>
        <dbReference type="Proteomes" id="UP000006334"/>
    </source>
</evidence>
<sequence length="211" mass="23876">MTEAVSAIWLNHIKRLHAIAESGLAFSPEEFDRERFEEISHIAQQMMSDLASVPIEQISALVTPYHRRYVTPQIEVRGAVFKDNKILLVQEKSDHKWTLPGGYADVGLSAVQNLKKEIEEEANVLVSCARMVSLRHKASGDYDPDIREFYKLIFLCEAIEPIEQKPGMETCGAEFFALDQLPTLSTGRTIIRDIHDAFSFATDPEKLTIIE</sequence>
<protein>
    <submittedName>
        <fullName evidence="2">MutT domain-containing protein</fullName>
    </submittedName>
</protein>
<gene>
    <name evidence="2" type="ORF">GLIP_2242</name>
</gene>
<dbReference type="eggNOG" id="COG1051">
    <property type="taxonomic scope" value="Bacteria"/>
</dbReference>
<name>K6YUB8_9ALTE</name>
<dbReference type="PANTHER" id="PTHR43222:SF2">
    <property type="entry name" value="NUDIX HYDROLASE 23, CHLOROPLASTIC"/>
    <property type="match status" value="1"/>
</dbReference>
<dbReference type="InterPro" id="IPR015797">
    <property type="entry name" value="NUDIX_hydrolase-like_dom_sf"/>
</dbReference>
<dbReference type="Pfam" id="PF12535">
    <property type="entry name" value="Nudix_N"/>
    <property type="match status" value="1"/>
</dbReference>
<dbReference type="InterPro" id="IPR000086">
    <property type="entry name" value="NUDIX_hydrolase_dom"/>
</dbReference>
<dbReference type="GO" id="GO:0003824">
    <property type="term" value="F:catalytic activity"/>
    <property type="evidence" value="ECO:0007669"/>
    <property type="project" value="UniProtKB-ARBA"/>
</dbReference>
<evidence type="ECO:0000259" key="1">
    <source>
        <dbReference type="PROSITE" id="PS51462"/>
    </source>
</evidence>
<dbReference type="PANTHER" id="PTHR43222">
    <property type="entry name" value="NUDIX HYDROLASE 23"/>
    <property type="match status" value="1"/>
</dbReference>
<dbReference type="Proteomes" id="UP000006334">
    <property type="component" value="Unassembled WGS sequence"/>
</dbReference>
<evidence type="ECO:0000313" key="2">
    <source>
        <dbReference type="EMBL" id="GAC14870.1"/>
    </source>
</evidence>
<dbReference type="Pfam" id="PF00293">
    <property type="entry name" value="NUDIX"/>
    <property type="match status" value="1"/>
</dbReference>
<feature type="domain" description="Nudix hydrolase" evidence="1">
    <location>
        <begin position="64"/>
        <end position="202"/>
    </location>
</feature>
<dbReference type="OrthoDB" id="5417595at2"/>
<comment type="caution">
    <text evidence="2">The sequence shown here is derived from an EMBL/GenBank/DDBJ whole genome shotgun (WGS) entry which is preliminary data.</text>
</comment>
<dbReference type="CDD" id="cd04672">
    <property type="entry name" value="NUDIX_CDP-Chase_like"/>
    <property type="match status" value="1"/>
</dbReference>
<dbReference type="SUPFAM" id="SSF55811">
    <property type="entry name" value="Nudix"/>
    <property type="match status" value="1"/>
</dbReference>